<comment type="caution">
    <text evidence="1">The sequence shown here is derived from an EMBL/GenBank/DDBJ whole genome shotgun (WGS) entry which is preliminary data.</text>
</comment>
<dbReference type="EMBL" id="AFQF01002705">
    <property type="protein sequence ID" value="EGU79245.1"/>
    <property type="molecule type" value="Genomic_DNA"/>
</dbReference>
<dbReference type="AlphaFoldDB" id="F9FV45"/>
<evidence type="ECO:0000313" key="1">
    <source>
        <dbReference type="EMBL" id="EGU79245.1"/>
    </source>
</evidence>
<dbReference type="PaxDb" id="5507-FOXG_10715P0"/>
<sequence length="145" mass="16156">MPADSGSADQEPETWGSQIKYVPVRLVKDVNSFKAALKKHYGEGVTHPIKGSHTEKIFYEVKAPKRVQDPQIWSQIHDIPIRLIGDESAFERAVEAIYPNGVTFTYHRTGTTASPWPVCIVQANSSTGPADLVKHLQDTEVIMKE</sequence>
<organism evidence="1">
    <name type="scientific">Fusarium oxysporum (strain Fo5176)</name>
    <name type="common">Fusarium vascular wilt</name>
    <dbReference type="NCBI Taxonomy" id="660025"/>
    <lineage>
        <taxon>Eukaryota</taxon>
        <taxon>Fungi</taxon>
        <taxon>Dikarya</taxon>
        <taxon>Ascomycota</taxon>
        <taxon>Pezizomycotina</taxon>
        <taxon>Sordariomycetes</taxon>
        <taxon>Hypocreomycetidae</taxon>
        <taxon>Hypocreales</taxon>
        <taxon>Nectriaceae</taxon>
        <taxon>Fusarium</taxon>
        <taxon>Fusarium oxysporum species complex</taxon>
    </lineage>
</organism>
<protein>
    <submittedName>
        <fullName evidence="1">Uncharacterized protein</fullName>
    </submittedName>
</protein>
<proteinExistence type="predicted"/>
<gene>
    <name evidence="1" type="ORF">FOXB_10276</name>
</gene>
<dbReference type="OrthoDB" id="5097287at2759"/>
<name>F9FV45_FUSOF</name>
<accession>F9FV45</accession>
<reference evidence="1" key="1">
    <citation type="journal article" date="2012" name="Mol. Plant Microbe Interact.">
        <title>A highly conserved effector in Fusarium oxysporum is required for full virulence on Arabidopsis.</title>
        <authorList>
            <person name="Thatcher L.F."/>
            <person name="Gardiner D.M."/>
            <person name="Kazan K."/>
            <person name="Manners J."/>
        </authorList>
    </citation>
    <scope>NUCLEOTIDE SEQUENCE [LARGE SCALE GENOMIC DNA]</scope>
    <source>
        <strain evidence="1">Fo5176</strain>
    </source>
</reference>